<evidence type="ECO:0000313" key="1">
    <source>
        <dbReference type="EMBL" id="EQD31088.1"/>
    </source>
</evidence>
<dbReference type="Gene3D" id="3.40.50.1240">
    <property type="entry name" value="Phosphoglycerate mutase-like"/>
    <property type="match status" value="1"/>
</dbReference>
<dbReference type="PANTHER" id="PTHR48100">
    <property type="entry name" value="BROAD-SPECIFICITY PHOSPHATASE YOR283W-RELATED"/>
    <property type="match status" value="1"/>
</dbReference>
<sequence>LDADGHRQAGAVGASLAGHEFVLVLTSPSTRAAETCRLAGFGDRAEVTEDLFEWDYGAYEGLTGDEIRIDRPGWTLWTGGVPDGETASDVGRRVDRVVARARSAGGDVLCFAHGHVLRVLAARWVGLPPIGGRLLALSAGSIGMLGWEQEVPVIARWNQR</sequence>
<dbReference type="AlphaFoldDB" id="T0YDA8"/>
<reference evidence="1" key="2">
    <citation type="journal article" date="2014" name="ISME J.">
        <title>Microbial stratification in low pH oxic and suboxic macroscopic growths along an acid mine drainage.</title>
        <authorList>
            <person name="Mendez-Garcia C."/>
            <person name="Mesa V."/>
            <person name="Sprenger R.R."/>
            <person name="Richter M."/>
            <person name="Diez M.S."/>
            <person name="Solano J."/>
            <person name="Bargiela R."/>
            <person name="Golyshina O.V."/>
            <person name="Manteca A."/>
            <person name="Ramos J.L."/>
            <person name="Gallego J.R."/>
            <person name="Llorente I."/>
            <person name="Martins Dos Santos V.A."/>
            <person name="Jensen O.N."/>
            <person name="Pelaez A.I."/>
            <person name="Sanchez J."/>
            <person name="Ferrer M."/>
        </authorList>
    </citation>
    <scope>NUCLEOTIDE SEQUENCE</scope>
</reference>
<organism evidence="1">
    <name type="scientific">mine drainage metagenome</name>
    <dbReference type="NCBI Taxonomy" id="410659"/>
    <lineage>
        <taxon>unclassified sequences</taxon>
        <taxon>metagenomes</taxon>
        <taxon>ecological metagenomes</taxon>
    </lineage>
</organism>
<dbReference type="CDD" id="cd07067">
    <property type="entry name" value="HP_PGM_like"/>
    <property type="match status" value="1"/>
</dbReference>
<reference evidence="1" key="1">
    <citation type="submission" date="2013-08" db="EMBL/GenBank/DDBJ databases">
        <authorList>
            <person name="Mendez C."/>
            <person name="Richter M."/>
            <person name="Ferrer M."/>
            <person name="Sanchez J."/>
        </authorList>
    </citation>
    <scope>NUCLEOTIDE SEQUENCE</scope>
</reference>
<dbReference type="SUPFAM" id="SSF53254">
    <property type="entry name" value="Phosphoglycerate mutase-like"/>
    <property type="match status" value="1"/>
</dbReference>
<name>T0YDA8_9ZZZZ</name>
<dbReference type="InterPro" id="IPR013078">
    <property type="entry name" value="His_Pase_superF_clade-1"/>
</dbReference>
<dbReference type="InterPro" id="IPR029033">
    <property type="entry name" value="His_PPase_superfam"/>
</dbReference>
<dbReference type="Pfam" id="PF00300">
    <property type="entry name" value="His_Phos_1"/>
    <property type="match status" value="1"/>
</dbReference>
<dbReference type="GO" id="GO:0070297">
    <property type="term" value="P:regulation of phosphorelay signal transduction system"/>
    <property type="evidence" value="ECO:0007669"/>
    <property type="project" value="TreeGrafter"/>
</dbReference>
<dbReference type="InterPro" id="IPR050275">
    <property type="entry name" value="PGM_Phosphatase"/>
</dbReference>
<protein>
    <submittedName>
        <fullName evidence="1">Phosphoglycerate mutase family protein</fullName>
    </submittedName>
</protein>
<feature type="non-terminal residue" evidence="1">
    <location>
        <position position="1"/>
    </location>
</feature>
<proteinExistence type="predicted"/>
<accession>T0YDA8</accession>
<dbReference type="EMBL" id="AUZY01012231">
    <property type="protein sequence ID" value="EQD31088.1"/>
    <property type="molecule type" value="Genomic_DNA"/>
</dbReference>
<gene>
    <name evidence="1" type="ORF">B1B_18278</name>
</gene>
<dbReference type="GO" id="GO:0101006">
    <property type="term" value="F:protein histidine phosphatase activity"/>
    <property type="evidence" value="ECO:0007669"/>
    <property type="project" value="TreeGrafter"/>
</dbReference>
<comment type="caution">
    <text evidence="1">The sequence shown here is derived from an EMBL/GenBank/DDBJ whole genome shotgun (WGS) entry which is preliminary data.</text>
</comment>
<dbReference type="PANTHER" id="PTHR48100:SF15">
    <property type="entry name" value="SEDOHEPTULOSE 1,7-BISPHOSPHATASE"/>
    <property type="match status" value="1"/>
</dbReference>